<gene>
    <name evidence="1" type="ORF">B9T62_31835</name>
</gene>
<evidence type="ECO:0000313" key="2">
    <source>
        <dbReference type="Proteomes" id="UP000249890"/>
    </source>
</evidence>
<organism evidence="1 2">
    <name type="scientific">Paenibacillus donghaensis</name>
    <dbReference type="NCBI Taxonomy" id="414771"/>
    <lineage>
        <taxon>Bacteria</taxon>
        <taxon>Bacillati</taxon>
        <taxon>Bacillota</taxon>
        <taxon>Bacilli</taxon>
        <taxon>Bacillales</taxon>
        <taxon>Paenibacillaceae</taxon>
        <taxon>Paenibacillus</taxon>
    </lineage>
</organism>
<dbReference type="Proteomes" id="UP000249890">
    <property type="component" value="Chromosome"/>
</dbReference>
<evidence type="ECO:0000313" key="1">
    <source>
        <dbReference type="EMBL" id="ASA24944.1"/>
    </source>
</evidence>
<proteinExistence type="predicted"/>
<accession>A0A2Z2KFL8</accession>
<sequence length="66" mass="7360">MAIGDRYKTGQRSPANAYYAWDGYTDGTSSPSPTSEEQKIKLENTEVFPPINSCDKGAFWKMTSYA</sequence>
<dbReference type="InterPro" id="IPR025549">
    <property type="entry name" value="YjzC"/>
</dbReference>
<dbReference type="KEGG" id="pdh:B9T62_31835"/>
<dbReference type="Pfam" id="PF14168">
    <property type="entry name" value="YjzC"/>
    <property type="match status" value="1"/>
</dbReference>
<protein>
    <submittedName>
        <fullName evidence="1">YjzC family protein</fullName>
    </submittedName>
</protein>
<name>A0A2Z2KFL8_9BACL</name>
<keyword evidence="2" id="KW-1185">Reference proteome</keyword>
<reference evidence="1 2" key="1">
    <citation type="submission" date="2017-06" db="EMBL/GenBank/DDBJ databases">
        <title>Complete genome sequence of Paenibacillus donghaensis KCTC 13049T isolated from East Sea sediment, South Korea.</title>
        <authorList>
            <person name="Jung B.K."/>
            <person name="Hong S.-J."/>
            <person name="Shin J.-H."/>
        </authorList>
    </citation>
    <scope>NUCLEOTIDE SEQUENCE [LARGE SCALE GENOMIC DNA]</scope>
    <source>
        <strain evidence="1 2">KCTC 13049</strain>
    </source>
</reference>
<dbReference type="RefSeq" id="WP_087918913.1">
    <property type="nucleotide sequence ID" value="NZ_CP021780.1"/>
</dbReference>
<dbReference type="AlphaFoldDB" id="A0A2Z2KFL8"/>
<dbReference type="EMBL" id="CP021780">
    <property type="protein sequence ID" value="ASA24944.1"/>
    <property type="molecule type" value="Genomic_DNA"/>
</dbReference>
<dbReference type="OrthoDB" id="5521296at2"/>